<evidence type="ECO:0000313" key="8">
    <source>
        <dbReference type="EMBL" id="SDS57879.1"/>
    </source>
</evidence>
<evidence type="ECO:0000256" key="6">
    <source>
        <dbReference type="SAM" id="Phobius"/>
    </source>
</evidence>
<dbReference type="GO" id="GO:0005886">
    <property type="term" value="C:plasma membrane"/>
    <property type="evidence" value="ECO:0007669"/>
    <property type="project" value="UniProtKB-SubCell"/>
</dbReference>
<dbReference type="EMBL" id="LT629758">
    <property type="protein sequence ID" value="SDS57879.1"/>
    <property type="molecule type" value="Genomic_DNA"/>
</dbReference>
<dbReference type="Gene3D" id="1.20.1250.20">
    <property type="entry name" value="MFS general substrate transporter like domains"/>
    <property type="match status" value="1"/>
</dbReference>
<dbReference type="PROSITE" id="PS50850">
    <property type="entry name" value="MFS"/>
    <property type="match status" value="1"/>
</dbReference>
<dbReference type="GO" id="GO:0022857">
    <property type="term" value="F:transmembrane transporter activity"/>
    <property type="evidence" value="ECO:0007669"/>
    <property type="project" value="InterPro"/>
</dbReference>
<sequence length="395" mass="38852">MTGPRPAAALGVTALALGVDMFLYGALVPILPTLPAVDGSVMASGLLFGAYAIAMLLAIPPVGIWVDRAGPRTPFVAGLAGLAVATLLFALATGLDGSYGLTLLCAARAAQGMAAAVSWTAGLSLIAATHPPEQRGRAMGTALSAIGIGVLLGPAIGGPLADAFGPRAPFLVVAALALADAAARILLIRRIPHHVRTGGVYRELATAPRFPLLAALTVLGATAIAFPEPVLPLHLFDLGLGSTGIGLAFAGAALAGSAAAPLAGALADRTSPQRVAAAGALITAAGFLLAGRHSPPWSITGLALVAVGAQLVLAPTLALVGTLAESRTPPSYGAAYALYNLAYTGGLAIAPVAAGSLTATTSISTATLVTALVALLVAAVLARPEKVAASGQQSP</sequence>
<dbReference type="PANTHER" id="PTHR23506">
    <property type="entry name" value="GH10249P"/>
    <property type="match status" value="1"/>
</dbReference>
<keyword evidence="4 6" id="KW-1133">Transmembrane helix</keyword>
<dbReference type="InterPro" id="IPR050930">
    <property type="entry name" value="MFS_Vesicular_Transporter"/>
</dbReference>
<evidence type="ECO:0000256" key="2">
    <source>
        <dbReference type="ARBA" id="ARBA00022448"/>
    </source>
</evidence>
<accession>A0A1H1TEC4</accession>
<keyword evidence="3 6" id="KW-0812">Transmembrane</keyword>
<dbReference type="AlphaFoldDB" id="A0A1H1TEC4"/>
<dbReference type="OrthoDB" id="3536468at2"/>
<evidence type="ECO:0000256" key="4">
    <source>
        <dbReference type="ARBA" id="ARBA00022989"/>
    </source>
</evidence>
<name>A0A1H1TEC4_9ACTN</name>
<comment type="subcellular location">
    <subcellularLocation>
        <location evidence="1">Cell membrane</location>
        <topology evidence="1">Multi-pass membrane protein</topology>
    </subcellularLocation>
</comment>
<evidence type="ECO:0000256" key="3">
    <source>
        <dbReference type="ARBA" id="ARBA00022692"/>
    </source>
</evidence>
<feature type="transmembrane region" description="Helical" evidence="6">
    <location>
        <begin position="336"/>
        <end position="357"/>
    </location>
</feature>
<dbReference type="RefSeq" id="WP_092542182.1">
    <property type="nucleotide sequence ID" value="NZ_BOMJ01000083.1"/>
</dbReference>
<feature type="transmembrane region" description="Helical" evidence="6">
    <location>
        <begin position="238"/>
        <end position="263"/>
    </location>
</feature>
<feature type="domain" description="Major facilitator superfamily (MFS) profile" evidence="7">
    <location>
        <begin position="6"/>
        <end position="386"/>
    </location>
</feature>
<feature type="transmembrane region" description="Helical" evidence="6">
    <location>
        <begin position="208"/>
        <end position="226"/>
    </location>
</feature>
<protein>
    <submittedName>
        <fullName evidence="8">Predicted arabinose efflux permease, MFS family</fullName>
    </submittedName>
</protein>
<dbReference type="InterPro" id="IPR001958">
    <property type="entry name" value="Tet-R_TetA/multi-R_MdtG-like"/>
</dbReference>
<dbReference type="STRING" id="113562.SAMN04489716_1099"/>
<keyword evidence="5 6" id="KW-0472">Membrane</keyword>
<organism evidence="8 9">
    <name type="scientific">Actinoplanes derwentensis</name>
    <dbReference type="NCBI Taxonomy" id="113562"/>
    <lineage>
        <taxon>Bacteria</taxon>
        <taxon>Bacillati</taxon>
        <taxon>Actinomycetota</taxon>
        <taxon>Actinomycetes</taxon>
        <taxon>Micromonosporales</taxon>
        <taxon>Micromonosporaceae</taxon>
        <taxon>Actinoplanes</taxon>
    </lineage>
</organism>
<proteinExistence type="predicted"/>
<evidence type="ECO:0000259" key="7">
    <source>
        <dbReference type="PROSITE" id="PS50850"/>
    </source>
</evidence>
<feature type="transmembrane region" description="Helical" evidence="6">
    <location>
        <begin position="138"/>
        <end position="156"/>
    </location>
</feature>
<dbReference type="InterPro" id="IPR020846">
    <property type="entry name" value="MFS_dom"/>
</dbReference>
<evidence type="ECO:0000313" key="9">
    <source>
        <dbReference type="Proteomes" id="UP000198688"/>
    </source>
</evidence>
<evidence type="ECO:0000256" key="1">
    <source>
        <dbReference type="ARBA" id="ARBA00004651"/>
    </source>
</evidence>
<feature type="transmembrane region" description="Helical" evidence="6">
    <location>
        <begin position="101"/>
        <end position="126"/>
    </location>
</feature>
<dbReference type="PANTHER" id="PTHR23506:SF23">
    <property type="entry name" value="GH10249P"/>
    <property type="match status" value="1"/>
</dbReference>
<feature type="transmembrane region" description="Helical" evidence="6">
    <location>
        <begin position="168"/>
        <end position="187"/>
    </location>
</feature>
<feature type="transmembrane region" description="Helical" evidence="6">
    <location>
        <begin position="75"/>
        <end position="95"/>
    </location>
</feature>
<keyword evidence="2" id="KW-0813">Transport</keyword>
<dbReference type="PRINTS" id="PR01035">
    <property type="entry name" value="TCRTETA"/>
</dbReference>
<dbReference type="InterPro" id="IPR036259">
    <property type="entry name" value="MFS_trans_sf"/>
</dbReference>
<dbReference type="Proteomes" id="UP000198688">
    <property type="component" value="Chromosome I"/>
</dbReference>
<dbReference type="InterPro" id="IPR011701">
    <property type="entry name" value="MFS"/>
</dbReference>
<feature type="transmembrane region" description="Helical" evidence="6">
    <location>
        <begin position="41"/>
        <end position="63"/>
    </location>
</feature>
<dbReference type="Pfam" id="PF07690">
    <property type="entry name" value="MFS_1"/>
    <property type="match status" value="2"/>
</dbReference>
<keyword evidence="9" id="KW-1185">Reference proteome</keyword>
<feature type="transmembrane region" description="Helical" evidence="6">
    <location>
        <begin position="363"/>
        <end position="382"/>
    </location>
</feature>
<reference evidence="8 9" key="1">
    <citation type="submission" date="2016-10" db="EMBL/GenBank/DDBJ databases">
        <authorList>
            <person name="de Groot N.N."/>
        </authorList>
    </citation>
    <scope>NUCLEOTIDE SEQUENCE [LARGE SCALE GENOMIC DNA]</scope>
    <source>
        <strain evidence="8 9">DSM 43941</strain>
    </source>
</reference>
<gene>
    <name evidence="8" type="ORF">SAMN04489716_1099</name>
</gene>
<dbReference type="SUPFAM" id="SSF103473">
    <property type="entry name" value="MFS general substrate transporter"/>
    <property type="match status" value="1"/>
</dbReference>
<feature type="transmembrane region" description="Helical" evidence="6">
    <location>
        <begin position="275"/>
        <end position="291"/>
    </location>
</feature>
<feature type="transmembrane region" description="Helical" evidence="6">
    <location>
        <begin position="297"/>
        <end position="324"/>
    </location>
</feature>
<evidence type="ECO:0000256" key="5">
    <source>
        <dbReference type="ARBA" id="ARBA00023136"/>
    </source>
</evidence>